<dbReference type="EMBL" id="UGQY01000004">
    <property type="protein sequence ID" value="SUA03172.1"/>
    <property type="molecule type" value="Genomic_DNA"/>
</dbReference>
<reference evidence="1 2" key="1">
    <citation type="submission" date="2018-06" db="EMBL/GenBank/DDBJ databases">
        <authorList>
            <consortium name="Pathogen Informatics"/>
            <person name="Doyle S."/>
        </authorList>
    </citation>
    <scope>NUCLEOTIDE SEQUENCE [LARGE SCALE GENOMIC DNA]</scope>
    <source>
        <strain evidence="1 2">NCTC1542</strain>
    </source>
</reference>
<sequence length="125" mass="13202">MSRRIWGIRGFRSDKMSLPLTIDWPNLSPSPSSACAVAVRVSLSLIGSICSEIAVMVSNSVLNSVVTPLARIGVAGFNRADDGLSGATNEMYLLPNTVVAFSSAVTFSGISLRYLGLMSSVSWAC</sequence>
<dbReference type="AlphaFoldDB" id="A0A378UY69"/>
<dbReference type="Proteomes" id="UP000255389">
    <property type="component" value="Unassembled WGS sequence"/>
</dbReference>
<accession>A0A378UY69</accession>
<organism evidence="1 2">
    <name type="scientific">Mycolicibacterium fortuitum</name>
    <name type="common">Mycobacterium fortuitum</name>
    <dbReference type="NCBI Taxonomy" id="1766"/>
    <lineage>
        <taxon>Bacteria</taxon>
        <taxon>Bacillati</taxon>
        <taxon>Actinomycetota</taxon>
        <taxon>Actinomycetes</taxon>
        <taxon>Mycobacteriales</taxon>
        <taxon>Mycobacteriaceae</taxon>
        <taxon>Mycolicibacterium</taxon>
    </lineage>
</organism>
<evidence type="ECO:0000313" key="1">
    <source>
        <dbReference type="EMBL" id="SUA03172.1"/>
    </source>
</evidence>
<name>A0A378UY69_MYCFO</name>
<protein>
    <submittedName>
        <fullName evidence="1">Uncharacterized protein</fullName>
    </submittedName>
</protein>
<gene>
    <name evidence="1" type="ORF">NCTC1542_04652</name>
</gene>
<proteinExistence type="predicted"/>
<evidence type="ECO:0000313" key="2">
    <source>
        <dbReference type="Proteomes" id="UP000255389"/>
    </source>
</evidence>